<dbReference type="EMBL" id="JAFMYW010000003">
    <property type="protein sequence ID" value="MBO0949495.1"/>
    <property type="molecule type" value="Genomic_DNA"/>
</dbReference>
<feature type="region of interest" description="Disordered" evidence="1">
    <location>
        <begin position="1"/>
        <end position="67"/>
    </location>
</feature>
<dbReference type="RefSeq" id="WP_207329451.1">
    <property type="nucleotide sequence ID" value="NZ_JAFMYW010000003.1"/>
</dbReference>
<evidence type="ECO:0000313" key="3">
    <source>
        <dbReference type="Proteomes" id="UP000664628"/>
    </source>
</evidence>
<comment type="caution">
    <text evidence="2">The sequence shown here is derived from an EMBL/GenBank/DDBJ whole genome shotgun (WGS) entry which is preliminary data.</text>
</comment>
<name>A0ABS3JHK6_9BACT</name>
<keyword evidence="3" id="KW-1185">Reference proteome</keyword>
<evidence type="ECO:0000256" key="1">
    <source>
        <dbReference type="SAM" id="MobiDB-lite"/>
    </source>
</evidence>
<proteinExistence type="predicted"/>
<sequence length="67" mass="7131">MSPQPIPNVPEQDEPESNTLGGTTSTGAGPDGEQDTDQTPETTGLGHKDLDEAGDVARRIDERNQEK</sequence>
<gene>
    <name evidence="2" type="ORF">J2I46_12945</name>
</gene>
<protein>
    <submittedName>
        <fullName evidence="2">Uncharacterized protein</fullName>
    </submittedName>
</protein>
<accession>A0ABS3JHK6</accession>
<organism evidence="2 3">
    <name type="scientific">Fibrella forsythiae</name>
    <dbReference type="NCBI Taxonomy" id="2817061"/>
    <lineage>
        <taxon>Bacteria</taxon>
        <taxon>Pseudomonadati</taxon>
        <taxon>Bacteroidota</taxon>
        <taxon>Cytophagia</taxon>
        <taxon>Cytophagales</taxon>
        <taxon>Spirosomataceae</taxon>
        <taxon>Fibrella</taxon>
    </lineage>
</organism>
<feature type="compositionally biased region" description="Polar residues" evidence="1">
    <location>
        <begin position="17"/>
        <end position="27"/>
    </location>
</feature>
<dbReference type="Proteomes" id="UP000664628">
    <property type="component" value="Unassembled WGS sequence"/>
</dbReference>
<feature type="compositionally biased region" description="Basic and acidic residues" evidence="1">
    <location>
        <begin position="46"/>
        <end position="67"/>
    </location>
</feature>
<evidence type="ECO:0000313" key="2">
    <source>
        <dbReference type="EMBL" id="MBO0949495.1"/>
    </source>
</evidence>
<reference evidence="2 3" key="1">
    <citation type="submission" date="2021-03" db="EMBL/GenBank/DDBJ databases">
        <title>Fibrella sp. HMF5405 genome sequencing and assembly.</title>
        <authorList>
            <person name="Kang H."/>
            <person name="Kim H."/>
            <person name="Bae S."/>
            <person name="Joh K."/>
        </authorList>
    </citation>
    <scope>NUCLEOTIDE SEQUENCE [LARGE SCALE GENOMIC DNA]</scope>
    <source>
        <strain evidence="2 3">HMF5405</strain>
    </source>
</reference>